<organism evidence="1 2">
    <name type="scientific">Stylosanthes scabra</name>
    <dbReference type="NCBI Taxonomy" id="79078"/>
    <lineage>
        <taxon>Eukaryota</taxon>
        <taxon>Viridiplantae</taxon>
        <taxon>Streptophyta</taxon>
        <taxon>Embryophyta</taxon>
        <taxon>Tracheophyta</taxon>
        <taxon>Spermatophyta</taxon>
        <taxon>Magnoliopsida</taxon>
        <taxon>eudicotyledons</taxon>
        <taxon>Gunneridae</taxon>
        <taxon>Pentapetalae</taxon>
        <taxon>rosids</taxon>
        <taxon>fabids</taxon>
        <taxon>Fabales</taxon>
        <taxon>Fabaceae</taxon>
        <taxon>Papilionoideae</taxon>
        <taxon>50 kb inversion clade</taxon>
        <taxon>dalbergioids sensu lato</taxon>
        <taxon>Dalbergieae</taxon>
        <taxon>Pterocarpus clade</taxon>
        <taxon>Stylosanthes</taxon>
    </lineage>
</organism>
<dbReference type="Proteomes" id="UP001341840">
    <property type="component" value="Unassembled WGS sequence"/>
</dbReference>
<keyword evidence="2" id="KW-1185">Reference proteome</keyword>
<sequence length="128" mass="15212">MYLRGVWDYRRNRRCQDGRLEIYRVRRWATQDWAGFIEGFNMCVVKGFGPTGPNIRNSCLELREADVSDVPGFVNCQIYPESRFIVMPNCESFFQKLLKKERQLDLMANIIRWGTWRERVNGPLVFVL</sequence>
<protein>
    <submittedName>
        <fullName evidence="1">Uncharacterized protein</fullName>
    </submittedName>
</protein>
<comment type="caution">
    <text evidence="1">The sequence shown here is derived from an EMBL/GenBank/DDBJ whole genome shotgun (WGS) entry which is preliminary data.</text>
</comment>
<evidence type="ECO:0000313" key="2">
    <source>
        <dbReference type="Proteomes" id="UP001341840"/>
    </source>
</evidence>
<proteinExistence type="predicted"/>
<gene>
    <name evidence="1" type="ORF">PIB30_052191</name>
</gene>
<dbReference type="EMBL" id="JASCZI010151411">
    <property type="protein sequence ID" value="MED6172666.1"/>
    <property type="molecule type" value="Genomic_DNA"/>
</dbReference>
<name>A0ABU6VGJ5_9FABA</name>
<accession>A0ABU6VGJ5</accession>
<evidence type="ECO:0000313" key="1">
    <source>
        <dbReference type="EMBL" id="MED6172666.1"/>
    </source>
</evidence>
<reference evidence="1 2" key="1">
    <citation type="journal article" date="2023" name="Plants (Basel)">
        <title>Bridging the Gap: Combining Genomics and Transcriptomics Approaches to Understand Stylosanthes scabra, an Orphan Legume from the Brazilian Caatinga.</title>
        <authorList>
            <person name="Ferreira-Neto J.R.C."/>
            <person name="da Silva M.D."/>
            <person name="Binneck E."/>
            <person name="de Melo N.F."/>
            <person name="da Silva R.H."/>
            <person name="de Melo A.L.T.M."/>
            <person name="Pandolfi V."/>
            <person name="Bustamante F.O."/>
            <person name="Brasileiro-Vidal A.C."/>
            <person name="Benko-Iseppon A.M."/>
        </authorList>
    </citation>
    <scope>NUCLEOTIDE SEQUENCE [LARGE SCALE GENOMIC DNA]</scope>
    <source>
        <tissue evidence="1">Leaves</tissue>
    </source>
</reference>